<dbReference type="InterPro" id="IPR019885">
    <property type="entry name" value="Tscrpt_reg_HTH_AsnC-type_CS"/>
</dbReference>
<dbReference type="Proteomes" id="UP000248889">
    <property type="component" value="Unassembled WGS sequence"/>
</dbReference>
<feature type="domain" description="HTH marR-type" evidence="2">
    <location>
        <begin position="38"/>
        <end position="173"/>
    </location>
</feature>
<comment type="caution">
    <text evidence="3">The sequence shown here is derived from an EMBL/GenBank/DDBJ whole genome shotgun (WGS) entry which is preliminary data.</text>
</comment>
<dbReference type="Gene3D" id="1.10.10.10">
    <property type="entry name" value="Winged helix-like DNA-binding domain superfamily/Winged helix DNA-binding domain"/>
    <property type="match status" value="1"/>
</dbReference>
<dbReference type="InterPro" id="IPR036388">
    <property type="entry name" value="WH-like_DNA-bd_sf"/>
</dbReference>
<keyword evidence="4" id="KW-1185">Reference proteome</keyword>
<proteinExistence type="predicted"/>
<evidence type="ECO:0000313" key="4">
    <source>
        <dbReference type="Proteomes" id="UP000248889"/>
    </source>
</evidence>
<dbReference type="PRINTS" id="PR00598">
    <property type="entry name" value="HTHMARR"/>
</dbReference>
<reference evidence="3 4" key="1">
    <citation type="submission" date="2018-06" db="EMBL/GenBank/DDBJ databases">
        <title>Streptacidiphilus pinicola sp. nov., isolated from pine grove soil.</title>
        <authorList>
            <person name="Roh S.G."/>
            <person name="Park S."/>
            <person name="Kim M.-K."/>
            <person name="Yun B.-R."/>
            <person name="Park J."/>
            <person name="Kim M.J."/>
            <person name="Kim Y.S."/>
            <person name="Kim S.B."/>
        </authorList>
    </citation>
    <scope>NUCLEOTIDE SEQUENCE [LARGE SCALE GENOMIC DNA]</scope>
    <source>
        <strain evidence="3 4">MMS16-CNU450</strain>
    </source>
</reference>
<dbReference type="PROSITE" id="PS00519">
    <property type="entry name" value="HTH_ASNC_1"/>
    <property type="match status" value="1"/>
</dbReference>
<gene>
    <name evidence="3" type="ORF">DN069_25325</name>
</gene>
<dbReference type="InterPro" id="IPR039422">
    <property type="entry name" value="MarR/SlyA-like"/>
</dbReference>
<organism evidence="3 4">
    <name type="scientific">Streptacidiphilus pinicola</name>
    <dbReference type="NCBI Taxonomy" id="2219663"/>
    <lineage>
        <taxon>Bacteria</taxon>
        <taxon>Bacillati</taxon>
        <taxon>Actinomycetota</taxon>
        <taxon>Actinomycetes</taxon>
        <taxon>Kitasatosporales</taxon>
        <taxon>Streptomycetaceae</taxon>
        <taxon>Streptacidiphilus</taxon>
    </lineage>
</organism>
<dbReference type="Pfam" id="PF01047">
    <property type="entry name" value="MarR"/>
    <property type="match status" value="1"/>
</dbReference>
<dbReference type="InterPro" id="IPR000835">
    <property type="entry name" value="HTH_MarR-typ"/>
</dbReference>
<dbReference type="PANTHER" id="PTHR33164:SF104">
    <property type="entry name" value="TRANSCRIPTIONAL REGULATORY PROTEIN"/>
    <property type="match status" value="1"/>
</dbReference>
<protein>
    <submittedName>
        <fullName evidence="3">MarR family transcriptional regulator</fullName>
    </submittedName>
</protein>
<dbReference type="GO" id="GO:0003700">
    <property type="term" value="F:DNA-binding transcription factor activity"/>
    <property type="evidence" value="ECO:0007669"/>
    <property type="project" value="InterPro"/>
</dbReference>
<dbReference type="PROSITE" id="PS50995">
    <property type="entry name" value="HTH_MARR_2"/>
    <property type="match status" value="1"/>
</dbReference>
<accession>A0A2X0IGZ2</accession>
<feature type="region of interest" description="Disordered" evidence="1">
    <location>
        <begin position="158"/>
        <end position="196"/>
    </location>
</feature>
<sequence length="196" mass="21735">MTESSQEPPQAPQAPPELAISEQVAVYQREFPNVDPQVETIVSTLSRLSRRMTVAYGRHLNDLGISSADWEVLKALIVAGAPYRLGPGELAKRIGLTPAAMTHRVDRMATAGLVTRSRDESNRVRVNIELTELGREKWLESMRMAAVFEESLLQDATPEERSELAGALGRMLRRVEDSQPDAQGRTDDLAPDDSER</sequence>
<evidence type="ECO:0000313" key="3">
    <source>
        <dbReference type="EMBL" id="RAG82883.1"/>
    </source>
</evidence>
<dbReference type="SMART" id="SM00347">
    <property type="entry name" value="HTH_MARR"/>
    <property type="match status" value="1"/>
</dbReference>
<dbReference type="InterPro" id="IPR036390">
    <property type="entry name" value="WH_DNA-bd_sf"/>
</dbReference>
<dbReference type="AlphaFoldDB" id="A0A2X0IGZ2"/>
<evidence type="ECO:0000256" key="1">
    <source>
        <dbReference type="SAM" id="MobiDB-lite"/>
    </source>
</evidence>
<dbReference type="GO" id="GO:0006950">
    <property type="term" value="P:response to stress"/>
    <property type="evidence" value="ECO:0007669"/>
    <property type="project" value="TreeGrafter"/>
</dbReference>
<dbReference type="SUPFAM" id="SSF46785">
    <property type="entry name" value="Winged helix' DNA-binding domain"/>
    <property type="match status" value="1"/>
</dbReference>
<dbReference type="OrthoDB" id="3727168at2"/>
<dbReference type="RefSeq" id="WP_111504593.1">
    <property type="nucleotide sequence ID" value="NZ_QKYN01000100.1"/>
</dbReference>
<evidence type="ECO:0000259" key="2">
    <source>
        <dbReference type="PROSITE" id="PS50995"/>
    </source>
</evidence>
<name>A0A2X0IGZ2_9ACTN</name>
<dbReference type="PANTHER" id="PTHR33164">
    <property type="entry name" value="TRANSCRIPTIONAL REGULATOR, MARR FAMILY"/>
    <property type="match status" value="1"/>
</dbReference>
<dbReference type="EMBL" id="QKYN01000100">
    <property type="protein sequence ID" value="RAG82883.1"/>
    <property type="molecule type" value="Genomic_DNA"/>
</dbReference>